<organism evidence="1 2">
    <name type="scientific">Fusarium decemcellulare</name>
    <dbReference type="NCBI Taxonomy" id="57161"/>
    <lineage>
        <taxon>Eukaryota</taxon>
        <taxon>Fungi</taxon>
        <taxon>Dikarya</taxon>
        <taxon>Ascomycota</taxon>
        <taxon>Pezizomycotina</taxon>
        <taxon>Sordariomycetes</taxon>
        <taxon>Hypocreomycetidae</taxon>
        <taxon>Hypocreales</taxon>
        <taxon>Nectriaceae</taxon>
        <taxon>Fusarium</taxon>
        <taxon>Fusarium decemcellulare species complex</taxon>
    </lineage>
</organism>
<dbReference type="Proteomes" id="UP001148629">
    <property type="component" value="Unassembled WGS sequence"/>
</dbReference>
<sequence>MLERQQATIEQKTRQAKQRILELVTYLENSDPIDKNCAHGLSSIAVTDVLEKFVLWAGNLGALQGPTTRLSLDYRLSESPEVRDEILMQLEDIREATDDLLGIVCGDHEDRDLTSHPVEEEATDRALMEQEPSDESHMILKVISDAIGSLFRIGILVRRATTRDRFQRALQASDLAFPREFDINYVKEKHRKICNNWLSSRLGGAIAKRRQLIRYCRDHRSRLGTEQTIKDDTASCMEKASSKATTFAHEVALRDLEVEEHDDAVSFTSASTMVDSASLLRLPSLVDLSPEEKPFECPICFTLQTFQREKAWKKHAFRDLKAYVCTLGGGECDDLLFGDRDSWFDHEVKNHRATYTCSLCDGARRISKRDLRSHLTTHGTFTDQQFHILEDAARDTTISLQARDCPFCDEWADKLRTRSISSTRQYQDVVVSNVRFKRHVATHQEQLAIFALPRAIVDDETLDREVILDQNLDSDSARDSTDNEQTKDSVHRGLKAPWPEHEEATGPSNLATVDERPEQPEHREPTQASSYWSVSESNEFPQLLRSFGSDWEAIAGAHGVKNYFVRQRDQGRAEWETIVQDADRKKAHCEKLPDTQIVGGPLVATAPEGNDLT</sequence>
<keyword evidence="2" id="KW-1185">Reference proteome</keyword>
<protein>
    <submittedName>
        <fullName evidence="1">Uncharacterized protein</fullName>
    </submittedName>
</protein>
<comment type="caution">
    <text evidence="1">The sequence shown here is derived from an EMBL/GenBank/DDBJ whole genome shotgun (WGS) entry which is preliminary data.</text>
</comment>
<name>A0ACC1SEA4_9HYPO</name>
<proteinExistence type="predicted"/>
<gene>
    <name evidence="1" type="ORF">NM208_g6131</name>
</gene>
<evidence type="ECO:0000313" key="2">
    <source>
        <dbReference type="Proteomes" id="UP001148629"/>
    </source>
</evidence>
<reference evidence="1" key="1">
    <citation type="submission" date="2022-08" db="EMBL/GenBank/DDBJ databases">
        <title>Genome Sequence of Fusarium decemcellulare.</title>
        <authorList>
            <person name="Buettner E."/>
        </authorList>
    </citation>
    <scope>NUCLEOTIDE SEQUENCE</scope>
    <source>
        <strain evidence="1">Babe19</strain>
    </source>
</reference>
<accession>A0ACC1SEA4</accession>
<dbReference type="EMBL" id="JANRMS010000553">
    <property type="protein sequence ID" value="KAJ3537897.1"/>
    <property type="molecule type" value="Genomic_DNA"/>
</dbReference>
<evidence type="ECO:0000313" key="1">
    <source>
        <dbReference type="EMBL" id="KAJ3537897.1"/>
    </source>
</evidence>